<reference evidence="1" key="2">
    <citation type="journal article" date="2015" name="Fish Shellfish Immunol.">
        <title>Early steps in the European eel (Anguilla anguilla)-Vibrio vulnificus interaction in the gills: Role of the RtxA13 toxin.</title>
        <authorList>
            <person name="Callol A."/>
            <person name="Pajuelo D."/>
            <person name="Ebbesson L."/>
            <person name="Teles M."/>
            <person name="MacKenzie S."/>
            <person name="Amaro C."/>
        </authorList>
    </citation>
    <scope>NUCLEOTIDE SEQUENCE</scope>
</reference>
<sequence>MGKTPELWLVTIEFLISRICILASYNCVCDILWK</sequence>
<protein>
    <submittedName>
        <fullName evidence="1">Uncharacterized protein</fullName>
    </submittedName>
</protein>
<name>A0A0E9RKX0_ANGAN</name>
<accession>A0A0E9RKX0</accession>
<dbReference type="EMBL" id="GBXM01079579">
    <property type="protein sequence ID" value="JAH28998.1"/>
    <property type="molecule type" value="Transcribed_RNA"/>
</dbReference>
<evidence type="ECO:0000313" key="1">
    <source>
        <dbReference type="EMBL" id="JAH28998.1"/>
    </source>
</evidence>
<dbReference type="AlphaFoldDB" id="A0A0E9RKX0"/>
<reference evidence="1" key="1">
    <citation type="submission" date="2014-11" db="EMBL/GenBank/DDBJ databases">
        <authorList>
            <person name="Amaro Gonzalez C."/>
        </authorList>
    </citation>
    <scope>NUCLEOTIDE SEQUENCE</scope>
</reference>
<organism evidence="1">
    <name type="scientific">Anguilla anguilla</name>
    <name type="common">European freshwater eel</name>
    <name type="synonym">Muraena anguilla</name>
    <dbReference type="NCBI Taxonomy" id="7936"/>
    <lineage>
        <taxon>Eukaryota</taxon>
        <taxon>Metazoa</taxon>
        <taxon>Chordata</taxon>
        <taxon>Craniata</taxon>
        <taxon>Vertebrata</taxon>
        <taxon>Euteleostomi</taxon>
        <taxon>Actinopterygii</taxon>
        <taxon>Neopterygii</taxon>
        <taxon>Teleostei</taxon>
        <taxon>Anguilliformes</taxon>
        <taxon>Anguillidae</taxon>
        <taxon>Anguilla</taxon>
    </lineage>
</organism>
<proteinExistence type="predicted"/>
<dbReference type="EMBL" id="GBXM01061087">
    <property type="protein sequence ID" value="JAH47490.1"/>
    <property type="molecule type" value="Transcribed_RNA"/>
</dbReference>